<protein>
    <submittedName>
        <fullName evidence="3">Alpha-ketoglutarate-dependent 2,4-dichlorophenoxyacetate dioxygenase</fullName>
        <ecNumber evidence="3">1.14.11.-</ecNumber>
    </submittedName>
</protein>
<dbReference type="EC" id="1.14.11.-" evidence="3"/>
<dbReference type="Pfam" id="PF02668">
    <property type="entry name" value="TauD"/>
    <property type="match status" value="1"/>
</dbReference>
<dbReference type="AlphaFoldDB" id="A0A1C7D6G6"/>
<accession>A0A1C7D6G6</accession>
<sequence length="344" mass="39217">MKITPLQNGIEVHDIDLHDDEACRELGRLVAHECVVLVRQGVPERRLYEIQMLWGQPTLPFVNRYVLEKRLRGRHWRRAFQAMASVSSGLADAKELAGMARVSFEKNERGKATGLFPNGELDWHSDQQGYHDNQRIVGLMSLWGSENSQTSFLCTAPGYDSLNHDDRSLVDELTCVWAWDGGAMSPSIDEWHLEVHRYNMVPLDGMETRLVDQTVTGRKGVRFPSHCFSHFKGMSREESSRVKAHLWEHFGKPEYAYVHDWQDGEIVFMDQNITLHARPTNIVDSHSRTMCRMISYLDRLYPGNGPADHVLFDGERIAHEDFAELVDAARMREAGAMSAEPVGA</sequence>
<evidence type="ECO:0000256" key="1">
    <source>
        <dbReference type="ARBA" id="ARBA00023002"/>
    </source>
</evidence>
<keyword evidence="1 3" id="KW-0560">Oxidoreductase</keyword>
<gene>
    <name evidence="3" type="primary">tfdA_1</name>
    <name evidence="3" type="ORF">A6F65_00738</name>
</gene>
<dbReference type="Gene3D" id="3.60.130.10">
    <property type="entry name" value="Clavaminate synthase-like"/>
    <property type="match status" value="1"/>
</dbReference>
<dbReference type="Proteomes" id="UP000092698">
    <property type="component" value="Chromosome"/>
</dbReference>
<organism evidence="3 4">
    <name type="scientific">Paraurantiacibacter namhicola</name>
    <dbReference type="NCBI Taxonomy" id="645517"/>
    <lineage>
        <taxon>Bacteria</taxon>
        <taxon>Pseudomonadati</taxon>
        <taxon>Pseudomonadota</taxon>
        <taxon>Alphaproteobacteria</taxon>
        <taxon>Sphingomonadales</taxon>
        <taxon>Erythrobacteraceae</taxon>
        <taxon>Paraurantiacibacter</taxon>
    </lineage>
</organism>
<proteinExistence type="predicted"/>
<evidence type="ECO:0000313" key="3">
    <source>
        <dbReference type="EMBL" id="ANU07059.1"/>
    </source>
</evidence>
<dbReference type="STRING" id="645517.A6F65_00738"/>
<dbReference type="InterPro" id="IPR042098">
    <property type="entry name" value="TauD-like_sf"/>
</dbReference>
<dbReference type="SUPFAM" id="SSF51197">
    <property type="entry name" value="Clavaminate synthase-like"/>
    <property type="match status" value="1"/>
</dbReference>
<dbReference type="EMBL" id="CP016545">
    <property type="protein sequence ID" value="ANU07059.1"/>
    <property type="molecule type" value="Genomic_DNA"/>
</dbReference>
<name>A0A1C7D6G6_9SPHN</name>
<dbReference type="InterPro" id="IPR003819">
    <property type="entry name" value="TauD/TfdA-like"/>
</dbReference>
<evidence type="ECO:0000259" key="2">
    <source>
        <dbReference type="Pfam" id="PF02668"/>
    </source>
</evidence>
<dbReference type="GO" id="GO:0016706">
    <property type="term" value="F:2-oxoglutarate-dependent dioxygenase activity"/>
    <property type="evidence" value="ECO:0007669"/>
    <property type="project" value="UniProtKB-ARBA"/>
</dbReference>
<feature type="domain" description="TauD/TfdA-like" evidence="2">
    <location>
        <begin position="3"/>
        <end position="293"/>
    </location>
</feature>
<keyword evidence="3" id="KW-0223">Dioxygenase</keyword>
<keyword evidence="4" id="KW-1185">Reference proteome</keyword>
<reference evidence="3 4" key="1">
    <citation type="submission" date="2016-07" db="EMBL/GenBank/DDBJ databases">
        <title>Complete genome sequence of Altererythrobacter namhicola JCM 16345T, containing esterase-encoding genes.</title>
        <authorList>
            <person name="Cheng H."/>
            <person name="Wu Y.-H."/>
            <person name="Jian S.-L."/>
            <person name="Huo Y.-Y."/>
            <person name="Wang C.-S."/>
            <person name="Xu X.-W."/>
        </authorList>
    </citation>
    <scope>NUCLEOTIDE SEQUENCE [LARGE SCALE GENOMIC DNA]</scope>
    <source>
        <strain evidence="3 4">JCM 16345</strain>
    </source>
</reference>
<dbReference type="OrthoDB" id="7209371at2"/>
<evidence type="ECO:0000313" key="4">
    <source>
        <dbReference type="Proteomes" id="UP000092698"/>
    </source>
</evidence>
<dbReference type="KEGG" id="anh:A6F65_00738"/>
<dbReference type="RefSeq" id="WP_067786084.1">
    <property type="nucleotide sequence ID" value="NZ_CP016545.1"/>
</dbReference>